<dbReference type="RefSeq" id="WP_188861124.1">
    <property type="nucleotide sequence ID" value="NZ_BMLT01000006.1"/>
</dbReference>
<dbReference type="Gene3D" id="3.40.50.1820">
    <property type="entry name" value="alpha/beta hydrolase"/>
    <property type="match status" value="1"/>
</dbReference>
<proteinExistence type="predicted"/>
<dbReference type="Proteomes" id="UP000599578">
    <property type="component" value="Unassembled WGS sequence"/>
</dbReference>
<dbReference type="Gene3D" id="1.10.1200.10">
    <property type="entry name" value="ACP-like"/>
    <property type="match status" value="1"/>
</dbReference>
<dbReference type="CDD" id="cd19531">
    <property type="entry name" value="LCL_NRPS-like"/>
    <property type="match status" value="1"/>
</dbReference>
<dbReference type="InterPro" id="IPR009081">
    <property type="entry name" value="PP-bd_ACP"/>
</dbReference>
<dbReference type="SUPFAM" id="SSF47336">
    <property type="entry name" value="ACP-like"/>
    <property type="match status" value="1"/>
</dbReference>
<feature type="domain" description="Carrier" evidence="4">
    <location>
        <begin position="1017"/>
        <end position="1092"/>
    </location>
</feature>
<dbReference type="GO" id="GO:0044550">
    <property type="term" value="P:secondary metabolite biosynthetic process"/>
    <property type="evidence" value="ECO:0007669"/>
    <property type="project" value="TreeGrafter"/>
</dbReference>
<dbReference type="GO" id="GO:0005829">
    <property type="term" value="C:cytosol"/>
    <property type="evidence" value="ECO:0007669"/>
    <property type="project" value="TreeGrafter"/>
</dbReference>
<dbReference type="Pfam" id="PF00975">
    <property type="entry name" value="Thioesterase"/>
    <property type="match status" value="1"/>
</dbReference>
<dbReference type="Gene3D" id="3.40.50.980">
    <property type="match status" value="2"/>
</dbReference>
<sequence>MTAQEPATAVDKASVPLEQMSIDEKKALMKELLGNRSRDTVSLVPMSRGQEALWFIHRSAPKNAAYNVAMAFHIDSGLDPVLLERALNLLVQRHEILRTSYAVSEGKNVQRIHARADLALRSIDARDLSQEQLHARIVGDYRLPFDLTTAPPVRANCYRLAQDESVFLLVVHHIAIDAASLWILMEELALLYRALCREETEVRLNPVRSYREFCRQQARYLSGEQGAADRSYWTTTLAPDQPPLTLDISRPRPPLQGYDGASFYFEVPGALASDLRALARQQGITCFSLLLAAWYCLLARHSGQDDICVSSPTSGRLQAGFKRSIGYFVNPVILRTSMQDNPTLVDFLQRVQRRVLEALEHQQYPFASVVEVVDPRRSPALTPFSQASFVYQRPEAGQSLAEGWTPGRQGPRVQWADLGIRQYPLDQQEGQFELELELTDCRDQLFGSLKYNTGLFSEQHMEMLATHYQTLLQSMVSAPHSRIGSLNLLSVAEQQQLADWNDTGREYEPHDNLQQLIEAQVARTPDAVALKFGDEEMTYAVMNARANRLAHFLLRQGVTLETKVGVCMDRSFDIVIALLAIIKAGAAYVPVDPNYPAERVAFLLHDMEAPLVLTQAPLLRSLPELDARIVCVDQLSLEEYGCDDPQLPVGPHNLAYMIYTSGSTGNPKGAMNTHAGICNRLLWMQEAYPLDASDSVLQKTPFSFDVSVWEFFWPLLTGARLVIARPDGHKDVEYLIDVIRREQITTLHFVPSMLSLFVANPEASLCHSIRRVICSGEALSHSLQQRFFERLDTELHNLYGPTEAAIDVTAWQCRPGEAGSVVPIGRPIANTRIHVVDKHLQPVPVGVNGELLIGGTGVARGYFKRDDLTGSKFIPDPFSSDPEARLYRTGDLVRYLADGNIEYLQRMDDQVKLRGFRIELGEVEAMLNRCQGVRDSVVLKRSHADGDDYLLAFATRDQSKTDAATVLRQVAELLPAHCVPAALEFLPALPLSPNGKIDRRALPEHRFEGALQGASMAPRNAVERTLHRLWLDLLPVQRLSIHDNFFDLGGHSLLAVRLMAAVETELGLRLPLASLVQYPTVAGLARQLGDPPQQNWGSLVAIQERGENAPLFFVPGGGGNVLYFYPLAEKLGHERPFYGLQAQGLDGVSEPLHNPQEIAAAMIREIRQVQPEGPYLIGGHCVGGLIAYAIAQQLAAGGDEVERLLILDAPAPHFFTPRSGPSPSDAQWIAILVGSIAHMTGQNLSLDAGDLESLSHDRQLGELRSLLADAGVVPDNTPLAQIRGLLQVFTANAQLHHDENGNIHKIPVSLFRARDINPHYDYRNHDDHGCDMAQSSLGWQRYASRPVEVQLVDGDHITMLAPEQSSALAEAIARSLQGRGV</sequence>
<dbReference type="InterPro" id="IPR001242">
    <property type="entry name" value="Condensation_dom"/>
</dbReference>
<dbReference type="InterPro" id="IPR020806">
    <property type="entry name" value="PKS_PP-bd"/>
</dbReference>
<dbReference type="GO" id="GO:0003824">
    <property type="term" value="F:catalytic activity"/>
    <property type="evidence" value="ECO:0007669"/>
    <property type="project" value="InterPro"/>
</dbReference>
<evidence type="ECO:0000313" key="6">
    <source>
        <dbReference type="Proteomes" id="UP000599578"/>
    </source>
</evidence>
<keyword evidence="3" id="KW-0597">Phosphoprotein</keyword>
<dbReference type="NCBIfam" id="TIGR01733">
    <property type="entry name" value="AA-adenyl-dom"/>
    <property type="match status" value="1"/>
</dbReference>
<dbReference type="InterPro" id="IPR020845">
    <property type="entry name" value="AMP-binding_CS"/>
</dbReference>
<dbReference type="Gene3D" id="3.30.559.30">
    <property type="entry name" value="Nonribosomal peptide synthetase, condensation domain"/>
    <property type="match status" value="1"/>
</dbReference>
<evidence type="ECO:0000256" key="1">
    <source>
        <dbReference type="ARBA" id="ARBA00001957"/>
    </source>
</evidence>
<keyword evidence="2" id="KW-0596">Phosphopantetheine</keyword>
<dbReference type="PROSITE" id="PS50075">
    <property type="entry name" value="CARRIER"/>
    <property type="match status" value="1"/>
</dbReference>
<dbReference type="GO" id="GO:0043041">
    <property type="term" value="P:amino acid activation for nonribosomal peptide biosynthetic process"/>
    <property type="evidence" value="ECO:0007669"/>
    <property type="project" value="TreeGrafter"/>
</dbReference>
<dbReference type="Pfam" id="PF00501">
    <property type="entry name" value="AMP-binding"/>
    <property type="match status" value="1"/>
</dbReference>
<dbReference type="PANTHER" id="PTHR45527">
    <property type="entry name" value="NONRIBOSOMAL PEPTIDE SYNTHETASE"/>
    <property type="match status" value="1"/>
</dbReference>
<keyword evidence="6" id="KW-1185">Reference proteome</keyword>
<dbReference type="InterPro" id="IPR001031">
    <property type="entry name" value="Thioesterase"/>
</dbReference>
<dbReference type="InterPro" id="IPR045851">
    <property type="entry name" value="AMP-bd_C_sf"/>
</dbReference>
<dbReference type="InterPro" id="IPR020802">
    <property type="entry name" value="TesA-like"/>
</dbReference>
<dbReference type="Gene3D" id="3.30.559.10">
    <property type="entry name" value="Chloramphenicol acetyltransferase-like domain"/>
    <property type="match status" value="1"/>
</dbReference>
<dbReference type="InterPro" id="IPR036736">
    <property type="entry name" value="ACP-like_sf"/>
</dbReference>
<dbReference type="SUPFAM" id="SSF56801">
    <property type="entry name" value="Acetyl-CoA synthetase-like"/>
    <property type="match status" value="1"/>
</dbReference>
<comment type="cofactor">
    <cofactor evidence="1">
        <name>pantetheine 4'-phosphate</name>
        <dbReference type="ChEBI" id="CHEBI:47942"/>
    </cofactor>
</comment>
<dbReference type="CDD" id="cd17646">
    <property type="entry name" value="A_NRPS_AB3403-like"/>
    <property type="match status" value="1"/>
</dbReference>
<dbReference type="FunFam" id="3.40.50.12780:FF:000012">
    <property type="entry name" value="Non-ribosomal peptide synthetase"/>
    <property type="match status" value="1"/>
</dbReference>
<dbReference type="FunFam" id="2.30.38.10:FF:000001">
    <property type="entry name" value="Non-ribosomal peptide synthetase PvdI"/>
    <property type="match status" value="1"/>
</dbReference>
<dbReference type="FunFam" id="3.40.50.980:FF:000002">
    <property type="entry name" value="Enterobactin synthetase component F"/>
    <property type="match status" value="1"/>
</dbReference>
<dbReference type="SUPFAM" id="SSF52777">
    <property type="entry name" value="CoA-dependent acyltransferases"/>
    <property type="match status" value="2"/>
</dbReference>
<dbReference type="PANTHER" id="PTHR45527:SF1">
    <property type="entry name" value="FATTY ACID SYNTHASE"/>
    <property type="match status" value="1"/>
</dbReference>
<reference evidence="5 6" key="1">
    <citation type="journal article" date="2014" name="Int. J. Syst. Evol. Microbiol.">
        <title>Complete genome sequence of Corynebacterium casei LMG S-19264T (=DSM 44701T), isolated from a smear-ripened cheese.</title>
        <authorList>
            <consortium name="US DOE Joint Genome Institute (JGI-PGF)"/>
            <person name="Walter F."/>
            <person name="Albersmeier A."/>
            <person name="Kalinowski J."/>
            <person name="Ruckert C."/>
        </authorList>
    </citation>
    <scope>NUCLEOTIDE SEQUENCE [LARGE SCALE GENOMIC DNA]</scope>
    <source>
        <strain evidence="5 6">CGMCC 1.7286</strain>
    </source>
</reference>
<protein>
    <recommendedName>
        <fullName evidence="4">Carrier domain-containing protein</fullName>
    </recommendedName>
</protein>
<evidence type="ECO:0000313" key="5">
    <source>
        <dbReference type="EMBL" id="GGO83339.1"/>
    </source>
</evidence>
<evidence type="ECO:0000256" key="2">
    <source>
        <dbReference type="ARBA" id="ARBA00022450"/>
    </source>
</evidence>
<dbReference type="InterPro" id="IPR025110">
    <property type="entry name" value="AMP-bd_C"/>
</dbReference>
<dbReference type="GO" id="GO:0031177">
    <property type="term" value="F:phosphopantetheine binding"/>
    <property type="evidence" value="ECO:0007669"/>
    <property type="project" value="InterPro"/>
</dbReference>
<evidence type="ECO:0000259" key="4">
    <source>
        <dbReference type="PROSITE" id="PS50075"/>
    </source>
</evidence>
<dbReference type="InterPro" id="IPR000873">
    <property type="entry name" value="AMP-dep_synth/lig_dom"/>
</dbReference>
<organism evidence="5 6">
    <name type="scientific">Marinobacterium nitratireducens</name>
    <dbReference type="NCBI Taxonomy" id="518897"/>
    <lineage>
        <taxon>Bacteria</taxon>
        <taxon>Pseudomonadati</taxon>
        <taxon>Pseudomonadota</taxon>
        <taxon>Gammaproteobacteria</taxon>
        <taxon>Oceanospirillales</taxon>
        <taxon>Oceanospirillaceae</taxon>
        <taxon>Marinobacterium</taxon>
    </lineage>
</organism>
<comment type="caution">
    <text evidence="5">The sequence shown here is derived from an EMBL/GenBank/DDBJ whole genome shotgun (WGS) entry which is preliminary data.</text>
</comment>
<dbReference type="Pfam" id="PF00550">
    <property type="entry name" value="PP-binding"/>
    <property type="match status" value="1"/>
</dbReference>
<dbReference type="Pfam" id="PF13193">
    <property type="entry name" value="AMP-binding_C"/>
    <property type="match status" value="1"/>
</dbReference>
<dbReference type="SMART" id="SM00824">
    <property type="entry name" value="PKS_TE"/>
    <property type="match status" value="1"/>
</dbReference>
<dbReference type="Gene3D" id="3.30.300.30">
    <property type="match status" value="1"/>
</dbReference>
<dbReference type="Gene3D" id="2.30.38.10">
    <property type="entry name" value="Luciferase, Domain 3"/>
    <property type="match status" value="1"/>
</dbReference>
<dbReference type="FunFam" id="1.10.1200.10:FF:000005">
    <property type="entry name" value="Nonribosomal peptide synthetase 1"/>
    <property type="match status" value="1"/>
</dbReference>
<evidence type="ECO:0000256" key="3">
    <source>
        <dbReference type="ARBA" id="ARBA00022553"/>
    </source>
</evidence>
<gene>
    <name evidence="5" type="ORF">GCM10011348_26870</name>
</gene>
<dbReference type="InterPro" id="IPR029058">
    <property type="entry name" value="AB_hydrolase_fold"/>
</dbReference>
<name>A0A918DV70_9GAMM</name>
<dbReference type="SUPFAM" id="SSF53474">
    <property type="entry name" value="alpha/beta-Hydrolases"/>
    <property type="match status" value="1"/>
</dbReference>
<dbReference type="Pfam" id="PF00668">
    <property type="entry name" value="Condensation"/>
    <property type="match status" value="1"/>
</dbReference>
<dbReference type="SMART" id="SM00823">
    <property type="entry name" value="PKS_PP"/>
    <property type="match status" value="1"/>
</dbReference>
<dbReference type="InterPro" id="IPR023213">
    <property type="entry name" value="CAT-like_dom_sf"/>
</dbReference>
<dbReference type="EMBL" id="BMLT01000006">
    <property type="protein sequence ID" value="GGO83339.1"/>
    <property type="molecule type" value="Genomic_DNA"/>
</dbReference>
<accession>A0A918DV70</accession>
<dbReference type="FunFam" id="3.40.50.980:FF:000001">
    <property type="entry name" value="Non-ribosomal peptide synthetase"/>
    <property type="match status" value="1"/>
</dbReference>
<dbReference type="PROSITE" id="PS00455">
    <property type="entry name" value="AMP_BINDING"/>
    <property type="match status" value="1"/>
</dbReference>
<dbReference type="InterPro" id="IPR010071">
    <property type="entry name" value="AA_adenyl_dom"/>
</dbReference>